<dbReference type="InterPro" id="IPR003814">
    <property type="entry name" value="FmdEsu_dom"/>
</dbReference>
<evidence type="ECO:0000259" key="1">
    <source>
        <dbReference type="Pfam" id="PF02663"/>
    </source>
</evidence>
<evidence type="ECO:0000313" key="3">
    <source>
        <dbReference type="Proteomes" id="UP000287853"/>
    </source>
</evidence>
<gene>
    <name evidence="2" type="ORF">H206_03491</name>
</gene>
<keyword evidence="3" id="KW-1185">Reference proteome</keyword>
<comment type="caution">
    <text evidence="2">The sequence shown here is derived from an EMBL/GenBank/DDBJ whole genome shotgun (WGS) entry which is preliminary data.</text>
</comment>
<proteinExistence type="predicted"/>
<accession>A0A444IUX5</accession>
<protein>
    <submittedName>
        <fullName evidence="2">FmdE, Molybdenum formylmethanofuran dehydrogenase operon</fullName>
    </submittedName>
</protein>
<dbReference type="Pfam" id="PF02663">
    <property type="entry name" value="FmdE"/>
    <property type="match status" value="1"/>
</dbReference>
<dbReference type="EMBL" id="MTKO01000090">
    <property type="protein sequence ID" value="RWX44691.1"/>
    <property type="molecule type" value="Genomic_DNA"/>
</dbReference>
<name>A0A444IUX5_9BACT</name>
<feature type="domain" description="Formylmethanofuran dehydrogenase subunit E" evidence="1">
    <location>
        <begin position="212"/>
        <end position="270"/>
    </location>
</feature>
<organism evidence="2 3">
    <name type="scientific">Candidatus Electrothrix aarhusensis</name>
    <dbReference type="NCBI Taxonomy" id="1859131"/>
    <lineage>
        <taxon>Bacteria</taxon>
        <taxon>Pseudomonadati</taxon>
        <taxon>Thermodesulfobacteriota</taxon>
        <taxon>Desulfobulbia</taxon>
        <taxon>Desulfobulbales</taxon>
        <taxon>Desulfobulbaceae</taxon>
        <taxon>Candidatus Electrothrix</taxon>
    </lineage>
</organism>
<dbReference type="SUPFAM" id="SSF143555">
    <property type="entry name" value="FwdE-like"/>
    <property type="match status" value="1"/>
</dbReference>
<evidence type="ECO:0000313" key="2">
    <source>
        <dbReference type="EMBL" id="RWX44691.1"/>
    </source>
</evidence>
<sequence length="375" mass="42664">MCTKEQRQKNVKTAERQWKLLVLLSILTLLLPASTAWARTNGEYLYWKQVGGQVGLKAIHMIRKQVPQFKIDDCLALTNAGYAEINGHSTMGTLDGLSRILRVSRGDHSLLEMHSASNSPLWFAVYDKESGICVYLEVDPNAIHDNKSFNISSLFSTVATEQINAEHLYENAAVYAEKFDNKIFNGNEFRIVTVANAMTAGVSTRAVRAFEFHDHYCPGVTSGIIMADYIEKFFPLDHGGSYFLQSVQPWCKEDALMVLLNTTPGKKSYAITYPTEDDIASWPTWAKDLSTIVYRYDPLSEIWQGIALEYNWEETGCPDYGHSVMNKLCTDLWYLDRMDQPENFVTILKNFELPPKVHPKEYARPDVDPVFLLNF</sequence>
<dbReference type="Gene3D" id="3.30.1330.130">
    <property type="match status" value="1"/>
</dbReference>
<reference evidence="2 3" key="1">
    <citation type="submission" date="2017-01" db="EMBL/GenBank/DDBJ databases">
        <title>The cable genome- insights into the physiology and evolution of filamentous bacteria capable of sulfide oxidation via long distance electron transfer.</title>
        <authorList>
            <person name="Schreiber L."/>
            <person name="Bjerg J.T."/>
            <person name="Boggild A."/>
            <person name="Van De Vossenberg J."/>
            <person name="Meysman F."/>
            <person name="Nielsen L.P."/>
            <person name="Schramm A."/>
            <person name="Kjeldsen K.U."/>
        </authorList>
    </citation>
    <scope>NUCLEOTIDE SEQUENCE [LARGE SCALE GENOMIC DNA]</scope>
    <source>
        <strain evidence="2">MCF</strain>
    </source>
</reference>
<dbReference type="Proteomes" id="UP000287853">
    <property type="component" value="Unassembled WGS sequence"/>
</dbReference>
<dbReference type="AlphaFoldDB" id="A0A444IUX5"/>